<dbReference type="GO" id="GO:0030170">
    <property type="term" value="F:pyridoxal phosphate binding"/>
    <property type="evidence" value="ECO:0007669"/>
    <property type="project" value="InterPro"/>
</dbReference>
<dbReference type="AlphaFoldDB" id="A0A410QAH7"/>
<keyword evidence="3 7" id="KW-0032">Aminotransferase</keyword>
<dbReference type="PANTHER" id="PTHR46383">
    <property type="entry name" value="ASPARTATE AMINOTRANSFERASE"/>
    <property type="match status" value="1"/>
</dbReference>
<dbReference type="RefSeq" id="WP_128752133.1">
    <property type="nucleotide sequence ID" value="NZ_CP035282.1"/>
</dbReference>
<keyword evidence="4 7" id="KW-0808">Transferase</keyword>
<dbReference type="CDD" id="cd00609">
    <property type="entry name" value="AAT_like"/>
    <property type="match status" value="1"/>
</dbReference>
<keyword evidence="5" id="KW-0663">Pyridoxal phosphate</keyword>
<dbReference type="KEGG" id="spoa:EQM13_05140"/>
<evidence type="ECO:0000256" key="1">
    <source>
        <dbReference type="ARBA" id="ARBA00001933"/>
    </source>
</evidence>
<dbReference type="GO" id="GO:0008483">
    <property type="term" value="F:transaminase activity"/>
    <property type="evidence" value="ECO:0007669"/>
    <property type="project" value="UniProtKB-KW"/>
</dbReference>
<accession>A0A410QAH7</accession>
<sequence length="391" mass="44140">MKLPTKRMSNIPFTGGIREILSKADKMEKEGKKIIHLEIGRPDFGSPEVAIQALIKSIKAGQMHYSDISGVEELRAAIADNIKRTIGIEVNPYNEIVVGVGAVEGLINSMISLLDVGDEIIFLTPCFPAYFDEAFLAGVIPVEVPLKFSDNYSLDINELKRKVTNKTKMILINSPNNPTGAILSREDLEKIAQIAIENDLFVVSDDAYSEFYFDQKWTSIATIPGMRERTIIVNTTSKAFSMTGWRVGYTIARPEITRYLCKTHQNMTTQPSTFAQYGAVAAYESGKSWTEMMVKEFKRRRDLVIRYLDQIHGIDYIKPEGAFYFFLCIDKLNMSSDEFCDYIIREAGVALVPGDAFKGEKGRHFVRLAYANSYENIEEGMKRIKKAIEKL</sequence>
<evidence type="ECO:0000256" key="4">
    <source>
        <dbReference type="ARBA" id="ARBA00022679"/>
    </source>
</evidence>
<comment type="similarity">
    <text evidence="2">Belongs to the class-I pyridoxal-phosphate-dependent aminotransferase family.</text>
</comment>
<dbReference type="PANTHER" id="PTHR46383:SF1">
    <property type="entry name" value="ASPARTATE AMINOTRANSFERASE"/>
    <property type="match status" value="1"/>
</dbReference>
<comment type="cofactor">
    <cofactor evidence="1">
        <name>pyridoxal 5'-phosphate</name>
        <dbReference type="ChEBI" id="CHEBI:597326"/>
    </cofactor>
</comment>
<evidence type="ECO:0000256" key="3">
    <source>
        <dbReference type="ARBA" id="ARBA00022576"/>
    </source>
</evidence>
<dbReference type="Gene3D" id="3.90.1150.10">
    <property type="entry name" value="Aspartate Aminotransferase, domain 1"/>
    <property type="match status" value="1"/>
</dbReference>
<dbReference type="GO" id="GO:0006520">
    <property type="term" value="P:amino acid metabolic process"/>
    <property type="evidence" value="ECO:0007669"/>
    <property type="project" value="InterPro"/>
</dbReference>
<dbReference type="InterPro" id="IPR050596">
    <property type="entry name" value="AspAT/PAT-like"/>
</dbReference>
<dbReference type="InterPro" id="IPR015421">
    <property type="entry name" value="PyrdxlP-dep_Trfase_major"/>
</dbReference>
<name>A0A410QAH7_9FIRM</name>
<evidence type="ECO:0000256" key="2">
    <source>
        <dbReference type="ARBA" id="ARBA00007441"/>
    </source>
</evidence>
<keyword evidence="8" id="KW-1185">Reference proteome</keyword>
<dbReference type="InterPro" id="IPR015422">
    <property type="entry name" value="PyrdxlP-dep_Trfase_small"/>
</dbReference>
<evidence type="ECO:0000313" key="7">
    <source>
        <dbReference type="EMBL" id="QAT61012.1"/>
    </source>
</evidence>
<gene>
    <name evidence="7" type="ORF">EQM13_05140</name>
</gene>
<dbReference type="OrthoDB" id="9802328at2"/>
<dbReference type="FunFam" id="3.40.640.10:FF:000033">
    <property type="entry name" value="Aspartate aminotransferase"/>
    <property type="match status" value="1"/>
</dbReference>
<dbReference type="InterPro" id="IPR004839">
    <property type="entry name" value="Aminotransferase_I/II_large"/>
</dbReference>
<organism evidence="7 8">
    <name type="scientific">Acidilutibacter cellobiosedens</name>
    <dbReference type="NCBI Taxonomy" id="2507161"/>
    <lineage>
        <taxon>Bacteria</taxon>
        <taxon>Bacillati</taxon>
        <taxon>Bacillota</taxon>
        <taxon>Tissierellia</taxon>
        <taxon>Tissierellales</taxon>
        <taxon>Acidilutibacteraceae</taxon>
        <taxon>Acidilutibacter</taxon>
    </lineage>
</organism>
<protein>
    <submittedName>
        <fullName evidence="7">Pyridoxal phosphate-dependent aminotransferase</fullName>
    </submittedName>
</protein>
<feature type="domain" description="Aminotransferase class I/classII large" evidence="6">
    <location>
        <begin position="33"/>
        <end position="384"/>
    </location>
</feature>
<evidence type="ECO:0000259" key="6">
    <source>
        <dbReference type="Pfam" id="PF00155"/>
    </source>
</evidence>
<evidence type="ECO:0000256" key="5">
    <source>
        <dbReference type="ARBA" id="ARBA00022898"/>
    </source>
</evidence>
<evidence type="ECO:0000313" key="8">
    <source>
        <dbReference type="Proteomes" id="UP000287969"/>
    </source>
</evidence>
<dbReference type="InterPro" id="IPR015424">
    <property type="entry name" value="PyrdxlP-dep_Trfase"/>
</dbReference>
<dbReference type="Pfam" id="PF00155">
    <property type="entry name" value="Aminotran_1_2"/>
    <property type="match status" value="1"/>
</dbReference>
<dbReference type="Proteomes" id="UP000287969">
    <property type="component" value="Chromosome"/>
</dbReference>
<proteinExistence type="inferred from homology"/>
<dbReference type="SUPFAM" id="SSF53383">
    <property type="entry name" value="PLP-dependent transferases"/>
    <property type="match status" value="1"/>
</dbReference>
<dbReference type="Gene3D" id="3.40.640.10">
    <property type="entry name" value="Type I PLP-dependent aspartate aminotransferase-like (Major domain)"/>
    <property type="match status" value="1"/>
</dbReference>
<reference evidence="8" key="1">
    <citation type="submission" date="2019-01" db="EMBL/GenBank/DDBJ databases">
        <title>Draft genomes of a novel of Sporanaerobacter strains.</title>
        <authorList>
            <person name="Ma S."/>
        </authorList>
    </citation>
    <scope>NUCLEOTIDE SEQUENCE [LARGE SCALE GENOMIC DNA]</scope>
    <source>
        <strain evidence="8">NJN-17</strain>
    </source>
</reference>
<dbReference type="EMBL" id="CP035282">
    <property type="protein sequence ID" value="QAT61012.1"/>
    <property type="molecule type" value="Genomic_DNA"/>
</dbReference>